<feature type="compositionally biased region" description="Basic and acidic residues" evidence="3">
    <location>
        <begin position="70"/>
        <end position="80"/>
    </location>
</feature>
<evidence type="ECO:0008006" key="6">
    <source>
        <dbReference type="Google" id="ProtNLM"/>
    </source>
</evidence>
<evidence type="ECO:0000313" key="4">
    <source>
        <dbReference type="EMBL" id="KAK7737889.1"/>
    </source>
</evidence>
<feature type="region of interest" description="Disordered" evidence="3">
    <location>
        <begin position="27"/>
        <end position="112"/>
    </location>
</feature>
<name>A0AAN9YDJ0_9PEZI</name>
<dbReference type="CDD" id="cd00105">
    <property type="entry name" value="KH-I"/>
    <property type="match status" value="1"/>
</dbReference>
<comment type="caution">
    <text evidence="4">The sequence shown here is derived from an EMBL/GenBank/DDBJ whole genome shotgun (WGS) entry which is preliminary data.</text>
</comment>
<feature type="compositionally biased region" description="Basic and acidic residues" evidence="3">
    <location>
        <begin position="925"/>
        <end position="938"/>
    </location>
</feature>
<reference evidence="4 5" key="1">
    <citation type="journal article" date="2023" name="PLoS ONE">
        <title>Cytospora paraplurivora sp. nov. isolated from orchards with fruit tree decline syndrome in Ontario, Canada.</title>
        <authorList>
            <person name="Ilyukhin E."/>
            <person name="Nguyen H.D.T."/>
            <person name="Castle A.J."/>
            <person name="Ellouze W."/>
        </authorList>
    </citation>
    <scope>NUCLEOTIDE SEQUENCE [LARGE SCALE GENOMIC DNA]</scope>
    <source>
        <strain evidence="4 5">FDS-564</strain>
    </source>
</reference>
<feature type="compositionally biased region" description="Basic and acidic residues" evidence="3">
    <location>
        <begin position="947"/>
        <end position="957"/>
    </location>
</feature>
<gene>
    <name evidence="4" type="ORF">SLS53_006267</name>
</gene>
<dbReference type="AlphaFoldDB" id="A0AAN9YDJ0"/>
<dbReference type="Pfam" id="PF13812">
    <property type="entry name" value="PPR_3"/>
    <property type="match status" value="1"/>
</dbReference>
<dbReference type="Gene3D" id="1.25.40.10">
    <property type="entry name" value="Tetratricopeptide repeat domain"/>
    <property type="match status" value="2"/>
</dbReference>
<keyword evidence="1" id="KW-0677">Repeat</keyword>
<dbReference type="Proteomes" id="UP001320245">
    <property type="component" value="Unassembled WGS sequence"/>
</dbReference>
<feature type="region of interest" description="Disordered" evidence="3">
    <location>
        <begin position="921"/>
        <end position="988"/>
    </location>
</feature>
<dbReference type="InterPro" id="IPR011990">
    <property type="entry name" value="TPR-like_helical_dom_sf"/>
</dbReference>
<accession>A0AAN9YDJ0</accession>
<dbReference type="InterPro" id="IPR002885">
    <property type="entry name" value="PPR_rpt"/>
</dbReference>
<evidence type="ECO:0000256" key="1">
    <source>
        <dbReference type="ARBA" id="ARBA00022737"/>
    </source>
</evidence>
<evidence type="ECO:0000256" key="2">
    <source>
        <dbReference type="PROSITE-ProRule" id="PRU00708"/>
    </source>
</evidence>
<organism evidence="4 5">
    <name type="scientific">Cytospora paraplurivora</name>
    <dbReference type="NCBI Taxonomy" id="2898453"/>
    <lineage>
        <taxon>Eukaryota</taxon>
        <taxon>Fungi</taxon>
        <taxon>Dikarya</taxon>
        <taxon>Ascomycota</taxon>
        <taxon>Pezizomycotina</taxon>
        <taxon>Sordariomycetes</taxon>
        <taxon>Sordariomycetidae</taxon>
        <taxon>Diaporthales</taxon>
        <taxon>Cytosporaceae</taxon>
        <taxon>Cytospora</taxon>
    </lineage>
</organism>
<evidence type="ECO:0000256" key="3">
    <source>
        <dbReference type="SAM" id="MobiDB-lite"/>
    </source>
</evidence>
<keyword evidence="5" id="KW-1185">Reference proteome</keyword>
<dbReference type="EMBL" id="JAJSPL020000027">
    <property type="protein sequence ID" value="KAK7737889.1"/>
    <property type="molecule type" value="Genomic_DNA"/>
</dbReference>
<dbReference type="PANTHER" id="PTHR47941">
    <property type="entry name" value="PENTATRICOPEPTIDE REPEAT-CONTAINING PROTEIN 3, MITOCHONDRIAL"/>
    <property type="match status" value="1"/>
</dbReference>
<feature type="repeat" description="PPR" evidence="2">
    <location>
        <begin position="427"/>
        <end position="461"/>
    </location>
</feature>
<feature type="compositionally biased region" description="Basic and acidic residues" evidence="3">
    <location>
        <begin position="974"/>
        <end position="988"/>
    </location>
</feature>
<evidence type="ECO:0000313" key="5">
    <source>
        <dbReference type="Proteomes" id="UP001320245"/>
    </source>
</evidence>
<protein>
    <recommendedName>
        <fullName evidence="6">Pentatricopeptide repeat domain-containing protein</fullName>
    </recommendedName>
</protein>
<sequence>MSLGITALWRVRPQQQRLGRLIPREPLLFNGPPTYRRSPSSLLPNATDVGYSSIAQDPSQSGDGANAENETDRAYTDELSRSSPRITRVKVRGAPKEPNLGQGVGQRRARAPKNEVEKLEESLERSNFATSVLVKPAKIYPYKKDTRESLRDHHKSVSAQVYFQRARQDSLDPGMATDPSITDWRRVFEHLARVTPDQPKDWIEDGIKVQLPDDIFAMIMDEGGDIKIGAIRRRTGVSVKASSGEGPGDRSSLLLSGSRQAINRAAEELRHIAGSITITRLSGPLAPGESRKESLSGKGFFVPPLSREEGGRFRRSKIDFNILTVPWPDVMSHHAFEEFVASLIDSDILPHLNSELYTPEKYALLLDHERAVARQLQRAFTRHNARKWASCSALKMALFFLCEKGDKYLTEARAIFVSMDQHGLHMDADVFNILLRAPTKTRNLRKFQQTLQLMTRRGVAPNLDTWMLFLRMVESVEVKSYILRAMHMKNLLGTPEAIQRVAEEMARFDADHSVQKRKDLTTFLQEQDERYGPDWLTRDAGNQVLDVLCRYRRYRDAFEFLGHMHARAESIPVQFVDDIIAARPDVASFNTIMSHAKRHGKFNILVNTLYKMKTEAYSTQPDRITLHLLFELAWHLRMRATVSVIWRYAALARLTTWRMRVRVAALLNWEPGDRSEYRLTPSAYRRLGGENLARDLAGGKAALDRIRTIAAGRNRAELAVLAAKVWPEAFEEFGPTVSLASALSLAASRDWAFWQAEKHSEKALRELRRRLKPKILPLRERRPLETGWADLAPLDPIDPDLVDLEYGWAELKALNVLHSDSPRERKRLVLSDMFGNELPMADDEDLVADSENSVERKLFRKVMLKREISIMNPKLWGDEADVPGGGRWKFYGWSALQMIMEEDILAALKRLESDYLVSNEGLLGDQDRDDSQLSRDSMRDEDDVVQELDKDLPRSQDWEGPPLSEDIMQNEGHLVGEHDETDQGHSNQ</sequence>
<proteinExistence type="predicted"/>
<dbReference type="PROSITE" id="PS51375">
    <property type="entry name" value="PPR"/>
    <property type="match status" value="1"/>
</dbReference>
<feature type="compositionally biased region" description="Polar residues" evidence="3">
    <location>
        <begin position="53"/>
        <end position="63"/>
    </location>
</feature>